<evidence type="ECO:0000313" key="4">
    <source>
        <dbReference type="Proteomes" id="UP000217276"/>
    </source>
</evidence>
<sequence length="91" mass="10114">MKKRISDYLFDVSKYVLAGVFIAPLFDANVCDGGAFWLAAVFAVIALLVSLFFSKQKKGGMNKHNNNRPNNKNNRPNKNNNNKNNAPQAKA</sequence>
<dbReference type="Proteomes" id="UP000217276">
    <property type="component" value="Chromosome"/>
</dbReference>
<proteinExistence type="predicted"/>
<keyword evidence="4" id="KW-1185">Reference proteome</keyword>
<evidence type="ECO:0000313" key="3">
    <source>
        <dbReference type="EMBL" id="ATA82854.1"/>
    </source>
</evidence>
<organism evidence="3 4">
    <name type="scientific">Capnocytophaga leadbetteri</name>
    <dbReference type="NCBI Taxonomy" id="327575"/>
    <lineage>
        <taxon>Bacteria</taxon>
        <taxon>Pseudomonadati</taxon>
        <taxon>Bacteroidota</taxon>
        <taxon>Flavobacteriia</taxon>
        <taxon>Flavobacteriales</taxon>
        <taxon>Flavobacteriaceae</taxon>
        <taxon>Capnocytophaga</taxon>
    </lineage>
</organism>
<dbReference type="InterPro" id="IPR046568">
    <property type="entry name" value="DUF6722"/>
</dbReference>
<feature type="region of interest" description="Disordered" evidence="1">
    <location>
        <begin position="58"/>
        <end position="91"/>
    </location>
</feature>
<accession>A0A250FCM0</accession>
<keyword evidence="2" id="KW-0812">Transmembrane</keyword>
<protein>
    <submittedName>
        <fullName evidence="3">Signal peptidase II</fullName>
    </submittedName>
</protein>
<name>A0A250FCM0_9FLAO</name>
<keyword evidence="2" id="KW-0472">Membrane</keyword>
<feature type="compositionally biased region" description="Low complexity" evidence="1">
    <location>
        <begin position="62"/>
        <end position="85"/>
    </location>
</feature>
<gene>
    <name evidence="3" type="ORF">CGC53_11135</name>
</gene>
<evidence type="ECO:0000256" key="2">
    <source>
        <dbReference type="SAM" id="Phobius"/>
    </source>
</evidence>
<dbReference type="KEGG" id="clk:CGC53_11135"/>
<dbReference type="Pfam" id="PF20482">
    <property type="entry name" value="DUF6722"/>
    <property type="match status" value="1"/>
</dbReference>
<evidence type="ECO:0000256" key="1">
    <source>
        <dbReference type="SAM" id="MobiDB-lite"/>
    </source>
</evidence>
<reference evidence="4" key="1">
    <citation type="submission" date="2017-06" db="EMBL/GenBank/DDBJ databases">
        <title>Capnocytophaga spp. assemblies.</title>
        <authorList>
            <person name="Gulvik C.A."/>
        </authorList>
    </citation>
    <scope>NUCLEOTIDE SEQUENCE [LARGE SCALE GENOMIC DNA]</scope>
    <source>
        <strain evidence="4">H6253</strain>
    </source>
</reference>
<dbReference type="EMBL" id="CP022384">
    <property type="protein sequence ID" value="ATA82854.1"/>
    <property type="molecule type" value="Genomic_DNA"/>
</dbReference>
<dbReference type="AlphaFoldDB" id="A0A250FCM0"/>
<keyword evidence="2" id="KW-1133">Transmembrane helix</keyword>
<feature type="transmembrane region" description="Helical" evidence="2">
    <location>
        <begin position="34"/>
        <end position="53"/>
    </location>
</feature>
<dbReference type="RefSeq" id="WP_095914816.1">
    <property type="nucleotide sequence ID" value="NZ_CAUTFX010000113.1"/>
</dbReference>